<sequence length="170" mass="18775">MLATSERTDTILIWQGIVLIAVLAVPALWVWVWPTQEQWFWLIMLALFGTAGQWLITRAYQVGEAAAPALPTWIGAAIVIGATLYMMRRNARVVVAAARSGEAGEGRKRPRRARLLPLRDAWEYSPATGRRGLSRNHACPSISTIARGRTLSDSSLEGVLWGTSRPPLSR</sequence>
<evidence type="ECO:0000313" key="3">
    <source>
        <dbReference type="Proteomes" id="UP000255207"/>
    </source>
</evidence>
<evidence type="ECO:0000256" key="1">
    <source>
        <dbReference type="SAM" id="Phobius"/>
    </source>
</evidence>
<organism evidence="2 3">
    <name type="scientific">Bosea caraganae</name>
    <dbReference type="NCBI Taxonomy" id="2763117"/>
    <lineage>
        <taxon>Bacteria</taxon>
        <taxon>Pseudomonadati</taxon>
        <taxon>Pseudomonadota</taxon>
        <taxon>Alphaproteobacteria</taxon>
        <taxon>Hyphomicrobiales</taxon>
        <taxon>Boseaceae</taxon>
        <taxon>Bosea</taxon>
    </lineage>
</organism>
<feature type="transmembrane region" description="Helical" evidence="1">
    <location>
        <begin position="39"/>
        <end position="56"/>
    </location>
</feature>
<proteinExistence type="predicted"/>
<dbReference type="OrthoDB" id="9815809at2"/>
<dbReference type="EMBL" id="QQTP01000019">
    <property type="protein sequence ID" value="RDJ20333.1"/>
    <property type="molecule type" value="Genomic_DNA"/>
</dbReference>
<keyword evidence="1" id="KW-1133">Transmembrane helix</keyword>
<comment type="caution">
    <text evidence="2">The sequence shown here is derived from an EMBL/GenBank/DDBJ whole genome shotgun (WGS) entry which is preliminary data.</text>
</comment>
<protein>
    <submittedName>
        <fullName evidence="2">Uncharacterized protein</fullName>
    </submittedName>
</protein>
<feature type="transmembrane region" description="Helical" evidence="1">
    <location>
        <begin position="68"/>
        <end position="87"/>
    </location>
</feature>
<name>A0A370KZB4_9HYPH</name>
<dbReference type="RefSeq" id="WP_114831972.1">
    <property type="nucleotide sequence ID" value="NZ_QQTO01000020.1"/>
</dbReference>
<gene>
    <name evidence="2" type="ORF">DWE98_24645</name>
</gene>
<keyword evidence="1" id="KW-0472">Membrane</keyword>
<reference evidence="3" key="1">
    <citation type="submission" date="2018-07" db="EMBL/GenBank/DDBJ databases">
        <authorList>
            <person name="Safronova V.I."/>
            <person name="Chirak E.R."/>
            <person name="Sazanova A.L."/>
        </authorList>
    </citation>
    <scope>NUCLEOTIDE SEQUENCE [LARGE SCALE GENOMIC DNA]</scope>
    <source>
        <strain evidence="3">RCAM04685</strain>
    </source>
</reference>
<keyword evidence="1" id="KW-0812">Transmembrane</keyword>
<dbReference type="AlphaFoldDB" id="A0A370KZB4"/>
<feature type="transmembrane region" description="Helical" evidence="1">
    <location>
        <begin position="12"/>
        <end position="32"/>
    </location>
</feature>
<keyword evidence="3" id="KW-1185">Reference proteome</keyword>
<dbReference type="Proteomes" id="UP000255207">
    <property type="component" value="Unassembled WGS sequence"/>
</dbReference>
<accession>A0A370KZB4</accession>
<evidence type="ECO:0000313" key="2">
    <source>
        <dbReference type="EMBL" id="RDJ20333.1"/>
    </source>
</evidence>